<protein>
    <submittedName>
        <fullName evidence="5">Ribosomal protein S15</fullName>
    </submittedName>
</protein>
<proteinExistence type="inferred from homology"/>
<dbReference type="SUPFAM" id="SSF54570">
    <property type="entry name" value="Ribosomal protein S19"/>
    <property type="match status" value="1"/>
</dbReference>
<dbReference type="Gene3D" id="3.30.860.10">
    <property type="entry name" value="30s Ribosomal Protein S19, Chain A"/>
    <property type="match status" value="1"/>
</dbReference>
<comment type="similarity">
    <text evidence="1 4">Belongs to the universal ribosomal protein uS19 family.</text>
</comment>
<dbReference type="PANTHER" id="PTHR11880:SF2">
    <property type="entry name" value="SMALL RIBOSOMAL SUBUNIT PROTEIN US19"/>
    <property type="match status" value="1"/>
</dbReference>
<evidence type="ECO:0000313" key="5">
    <source>
        <dbReference type="EMBL" id="KAK8866214.1"/>
    </source>
</evidence>
<evidence type="ECO:0000256" key="3">
    <source>
        <dbReference type="ARBA" id="ARBA00023274"/>
    </source>
</evidence>
<evidence type="ECO:0000256" key="4">
    <source>
        <dbReference type="RuleBase" id="RU003485"/>
    </source>
</evidence>
<dbReference type="HAMAP" id="MF_00531">
    <property type="entry name" value="Ribosomal_uS19"/>
    <property type="match status" value="1"/>
</dbReference>
<dbReference type="PRINTS" id="PR00975">
    <property type="entry name" value="RIBOSOMALS19"/>
</dbReference>
<dbReference type="InterPro" id="IPR023575">
    <property type="entry name" value="Ribosomal_uS19_SF"/>
</dbReference>
<evidence type="ECO:0000256" key="1">
    <source>
        <dbReference type="ARBA" id="ARBA00007345"/>
    </source>
</evidence>
<dbReference type="InterPro" id="IPR002222">
    <property type="entry name" value="Ribosomal_uS19"/>
</dbReference>
<name>A0ABR2INZ1_9EUKA</name>
<reference evidence="5 6" key="1">
    <citation type="submission" date="2024-04" db="EMBL/GenBank/DDBJ databases">
        <title>Tritrichomonas musculus Genome.</title>
        <authorList>
            <person name="Alves-Ferreira E."/>
            <person name="Grigg M."/>
            <person name="Lorenzi H."/>
            <person name="Galac M."/>
        </authorList>
    </citation>
    <scope>NUCLEOTIDE SEQUENCE [LARGE SCALE GENOMIC DNA]</scope>
    <source>
        <strain evidence="5 6">EAF2021</strain>
    </source>
</reference>
<dbReference type="PANTHER" id="PTHR11880">
    <property type="entry name" value="RIBOSOMAL PROTEIN S19P FAMILY MEMBER"/>
    <property type="match status" value="1"/>
</dbReference>
<dbReference type="NCBIfam" id="NF003121">
    <property type="entry name" value="PRK04038.1"/>
    <property type="match status" value="1"/>
</dbReference>
<dbReference type="Pfam" id="PF00203">
    <property type="entry name" value="Ribosomal_S19"/>
    <property type="match status" value="1"/>
</dbReference>
<dbReference type="NCBIfam" id="TIGR01025">
    <property type="entry name" value="uS19_arch"/>
    <property type="match status" value="1"/>
</dbReference>
<accession>A0ABR2INZ1</accession>
<keyword evidence="6" id="KW-1185">Reference proteome</keyword>
<dbReference type="GO" id="GO:0005840">
    <property type="term" value="C:ribosome"/>
    <property type="evidence" value="ECO:0007669"/>
    <property type="project" value="UniProtKB-KW"/>
</dbReference>
<dbReference type="EMBL" id="JAPFFF010000015">
    <property type="protein sequence ID" value="KAK8866214.1"/>
    <property type="molecule type" value="Genomic_DNA"/>
</dbReference>
<dbReference type="Proteomes" id="UP001470230">
    <property type="component" value="Unassembled WGS sequence"/>
</dbReference>
<gene>
    <name evidence="5" type="ORF">M9Y10_009173</name>
</gene>
<evidence type="ECO:0000256" key="2">
    <source>
        <dbReference type="ARBA" id="ARBA00022980"/>
    </source>
</evidence>
<sequence>MSKFAQRNYTFRGKTLDDLRAMEIPEFVKLLGTKRRRYISRAFGVQHVHLIKKLKLAREAVKGPGERPATVRTHLRSMVILPEFVDNVIGIYNGKEFVEIQIKPEMIGHVLADFAMAKKIVKHSKAGVGATRSSSATSLK</sequence>
<evidence type="ECO:0000313" key="6">
    <source>
        <dbReference type="Proteomes" id="UP001470230"/>
    </source>
</evidence>
<dbReference type="InterPro" id="IPR005713">
    <property type="entry name" value="Ribosomal_uS19_euk/arc"/>
</dbReference>
<comment type="caution">
    <text evidence="5">The sequence shown here is derived from an EMBL/GenBank/DDBJ whole genome shotgun (WGS) entry which is preliminary data.</text>
</comment>
<keyword evidence="3 4" id="KW-0687">Ribonucleoprotein</keyword>
<keyword evidence="2 4" id="KW-0689">Ribosomal protein</keyword>
<organism evidence="5 6">
    <name type="scientific">Tritrichomonas musculus</name>
    <dbReference type="NCBI Taxonomy" id="1915356"/>
    <lineage>
        <taxon>Eukaryota</taxon>
        <taxon>Metamonada</taxon>
        <taxon>Parabasalia</taxon>
        <taxon>Tritrichomonadida</taxon>
        <taxon>Tritrichomonadidae</taxon>
        <taxon>Tritrichomonas</taxon>
    </lineage>
</organism>